<dbReference type="Proteomes" id="UP001327027">
    <property type="component" value="Unassembled WGS sequence"/>
</dbReference>
<dbReference type="RefSeq" id="WP_324178379.1">
    <property type="nucleotide sequence ID" value="NZ_BAABAW010000016.1"/>
</dbReference>
<evidence type="ECO:0000313" key="2">
    <source>
        <dbReference type="EMBL" id="MEB3344332.1"/>
    </source>
</evidence>
<protein>
    <submittedName>
        <fullName evidence="2">Conjugal transfer protein TraO</fullName>
    </submittedName>
</protein>
<proteinExistence type="predicted"/>
<organism evidence="2 3">
    <name type="scientific">Aquimarina gracilis</name>
    <dbReference type="NCBI Taxonomy" id="874422"/>
    <lineage>
        <taxon>Bacteria</taxon>
        <taxon>Pseudomonadati</taxon>
        <taxon>Bacteroidota</taxon>
        <taxon>Flavobacteriia</taxon>
        <taxon>Flavobacteriales</taxon>
        <taxon>Flavobacteriaceae</taxon>
        <taxon>Aquimarina</taxon>
    </lineage>
</organism>
<keyword evidence="1" id="KW-0732">Signal</keyword>
<name>A0ABU5ZSI1_9FLAO</name>
<reference evidence="2 3" key="1">
    <citation type="journal article" date="2013" name="Int. J. Syst. Evol. Microbiol.">
        <title>Aquimarina gracilis sp. nov., isolated from the gut microflora of a mussel, Mytilus coruscus, and emended description of Aquimarina spongiae.</title>
        <authorList>
            <person name="Park S.C."/>
            <person name="Choe H.N."/>
            <person name="Baik K.S."/>
            <person name="Seong C.N."/>
        </authorList>
    </citation>
    <scope>NUCLEOTIDE SEQUENCE [LARGE SCALE GENOMIC DNA]</scope>
    <source>
        <strain evidence="2 3">PSC32</strain>
    </source>
</reference>
<dbReference type="InterPro" id="IPR018899">
    <property type="entry name" value="Conjug_transposon_Tra0"/>
</dbReference>
<feature type="chain" id="PRO_5045136710" evidence="1">
    <location>
        <begin position="22"/>
        <end position="199"/>
    </location>
</feature>
<sequence length="199" mass="22019">MRKLTILISMAFIFCCSIVLAQSTNNSSVNLDKSDQKASQKNGFFALGGYAENGYGLLTGFKYFPNKNLDRHYEISGYAGFIEENKTGYDIPIEVFSLNLGYFISVPYLSSETNAFQFSIGAGGIIGQESIDESKIQLQPLESISTKDGTVYGLYGAMEADIKLFKHLSVIVRYTHFYHPNSEIGKTKFLLGAGLIIKL</sequence>
<gene>
    <name evidence="2" type="ORF">U6A24_02610</name>
</gene>
<accession>A0ABU5ZSI1</accession>
<feature type="signal peptide" evidence="1">
    <location>
        <begin position="1"/>
        <end position="21"/>
    </location>
</feature>
<dbReference type="Pfam" id="PF10626">
    <property type="entry name" value="TraO"/>
    <property type="match status" value="1"/>
</dbReference>
<dbReference type="EMBL" id="JAYKLX010000001">
    <property type="protein sequence ID" value="MEB3344332.1"/>
    <property type="molecule type" value="Genomic_DNA"/>
</dbReference>
<evidence type="ECO:0000256" key="1">
    <source>
        <dbReference type="SAM" id="SignalP"/>
    </source>
</evidence>
<evidence type="ECO:0000313" key="3">
    <source>
        <dbReference type="Proteomes" id="UP001327027"/>
    </source>
</evidence>
<keyword evidence="3" id="KW-1185">Reference proteome</keyword>
<comment type="caution">
    <text evidence="2">The sequence shown here is derived from an EMBL/GenBank/DDBJ whole genome shotgun (WGS) entry which is preliminary data.</text>
</comment>